<sequence length="593" mass="65360">MKHNLITSIILSSTIFSCSTISAQTTKQVQLSSIKLIEAGRYHANIFDQSAAEIVTFDKLTQQTFVVNAQSGKIDVLNSSNIDAPTLANSLDLKADIKQYLNEEAGAANSVDVYNGLLAVAIEAKNKTDKGWVAFYDTSDLRFVSAHYVGALPDMLTFTPNGKQLVVALEGEPSVGNYAVDPEGEIAILDVHWQNKQLSTKVTHLNFTDFNEGGSRHNELPKNILLNGYQASIAEDVEPEYIAINQDSSKAYVALQENNAIAVVDLVTKKIERIMSLGFKDHLIKGNEIDGDDKDKQARLKNEALLGMYQPDTIATVQINHIDYLLTANEGDDRSDWVTELSQNECEQGHFYYHLEDKHCADDLKLKNAFSSDIYSPKSISATLDLSNFKQGGSQQSTVKTIKFSHSLTAKHGDLDGDGKIDRLLTFGGRSFSIWDMSSSTMIFDSGSDFERITAKKYGKDFNQTHNKLKAEDRSAKKGPEPEALTTGVIEGRTYAFIGLERMGGIMVYDISEPSDAQFVQYLNSRDMSVNPKDNKQKNADGVKTYQVDAGDLGPEGFKFVSAKDSPSGTPILIVGNEVSGTTRFYRINTQVK</sequence>
<dbReference type="InterPro" id="IPR055188">
    <property type="entry name" value="Choice_anch_I"/>
</dbReference>
<evidence type="ECO:0000313" key="2">
    <source>
        <dbReference type="EMBL" id="MEL0659991.1"/>
    </source>
</evidence>
<evidence type="ECO:0000259" key="1">
    <source>
        <dbReference type="Pfam" id="PF22494"/>
    </source>
</evidence>
<dbReference type="Pfam" id="PF22494">
    <property type="entry name" value="choice_anch_I"/>
    <property type="match status" value="1"/>
</dbReference>
<reference evidence="2 3" key="1">
    <citation type="submission" date="2024-02" db="EMBL/GenBank/DDBJ databases">
        <title>Bacteria isolated from the canopy kelp, Nereocystis luetkeana.</title>
        <authorList>
            <person name="Pfister C.A."/>
            <person name="Younker I.T."/>
            <person name="Light S.H."/>
        </authorList>
    </citation>
    <scope>NUCLEOTIDE SEQUENCE [LARGE SCALE GENOMIC DNA]</scope>
    <source>
        <strain evidence="2 3">TI.2.07</strain>
    </source>
</reference>
<dbReference type="SUPFAM" id="SSF51004">
    <property type="entry name" value="C-terminal (heme d1) domain of cytochrome cd1-nitrite reductase"/>
    <property type="match status" value="1"/>
</dbReference>
<dbReference type="InterPro" id="IPR011048">
    <property type="entry name" value="Haem_d1_sf"/>
</dbReference>
<dbReference type="RefSeq" id="WP_341628489.1">
    <property type="nucleotide sequence ID" value="NZ_JBAKBA010000030.1"/>
</dbReference>
<dbReference type="PANTHER" id="PTHR46928:SF1">
    <property type="entry name" value="MESENCHYME-SPECIFIC CELL SURFACE GLYCOPROTEIN"/>
    <property type="match status" value="1"/>
</dbReference>
<gene>
    <name evidence="2" type="ORF">V6255_12680</name>
</gene>
<dbReference type="PROSITE" id="PS51257">
    <property type="entry name" value="PROKAR_LIPOPROTEIN"/>
    <property type="match status" value="1"/>
</dbReference>
<dbReference type="EMBL" id="JBAKBA010000030">
    <property type="protein sequence ID" value="MEL0659991.1"/>
    <property type="molecule type" value="Genomic_DNA"/>
</dbReference>
<name>A0ABU9HEI7_9GAMM</name>
<feature type="domain" description="Choice-of-anchor I" evidence="1">
    <location>
        <begin position="50"/>
        <end position="588"/>
    </location>
</feature>
<comment type="caution">
    <text evidence="2">The sequence shown here is derived from an EMBL/GenBank/DDBJ whole genome shotgun (WGS) entry which is preliminary data.</text>
</comment>
<evidence type="ECO:0000313" key="3">
    <source>
        <dbReference type="Proteomes" id="UP001366060"/>
    </source>
</evidence>
<dbReference type="NCBIfam" id="NF038117">
    <property type="entry name" value="choice_anch_I"/>
    <property type="match status" value="1"/>
</dbReference>
<dbReference type="InterPro" id="IPR052956">
    <property type="entry name" value="Mesenchyme-surface_protein"/>
</dbReference>
<organism evidence="2 3">
    <name type="scientific">Psychromonas arctica</name>
    <dbReference type="NCBI Taxonomy" id="168275"/>
    <lineage>
        <taxon>Bacteria</taxon>
        <taxon>Pseudomonadati</taxon>
        <taxon>Pseudomonadota</taxon>
        <taxon>Gammaproteobacteria</taxon>
        <taxon>Alteromonadales</taxon>
        <taxon>Psychromonadaceae</taxon>
        <taxon>Psychromonas</taxon>
    </lineage>
</organism>
<accession>A0ABU9HEI7</accession>
<proteinExistence type="predicted"/>
<dbReference type="InterPro" id="IPR015943">
    <property type="entry name" value="WD40/YVTN_repeat-like_dom_sf"/>
</dbReference>
<dbReference type="PANTHER" id="PTHR46928">
    <property type="entry name" value="MESENCHYME-SPECIFIC CELL SURFACE GLYCOPROTEIN"/>
    <property type="match status" value="1"/>
</dbReference>
<dbReference type="Gene3D" id="2.130.10.10">
    <property type="entry name" value="YVTN repeat-like/Quinoprotein amine dehydrogenase"/>
    <property type="match status" value="1"/>
</dbReference>
<protein>
    <submittedName>
        <fullName evidence="2">Choice-of-anchor I family protein</fullName>
    </submittedName>
</protein>
<keyword evidence="3" id="KW-1185">Reference proteome</keyword>
<dbReference type="Proteomes" id="UP001366060">
    <property type="component" value="Unassembled WGS sequence"/>
</dbReference>